<protein>
    <submittedName>
        <fullName evidence="3">Uncharacterized protein</fullName>
    </submittedName>
</protein>
<name>A0A8J8P0Q7_HALGN</name>
<feature type="region of interest" description="Disordered" evidence="2">
    <location>
        <begin position="655"/>
        <end position="684"/>
    </location>
</feature>
<feature type="region of interest" description="Disordered" evidence="2">
    <location>
        <begin position="136"/>
        <end position="189"/>
    </location>
</feature>
<keyword evidence="4" id="KW-1185">Reference proteome</keyword>
<organism evidence="3 4">
    <name type="scientific">Halteria grandinella</name>
    <dbReference type="NCBI Taxonomy" id="5974"/>
    <lineage>
        <taxon>Eukaryota</taxon>
        <taxon>Sar</taxon>
        <taxon>Alveolata</taxon>
        <taxon>Ciliophora</taxon>
        <taxon>Intramacronucleata</taxon>
        <taxon>Spirotrichea</taxon>
        <taxon>Stichotrichia</taxon>
        <taxon>Sporadotrichida</taxon>
        <taxon>Halteriidae</taxon>
        <taxon>Halteria</taxon>
    </lineage>
</organism>
<proteinExistence type="predicted"/>
<feature type="compositionally biased region" description="Low complexity" evidence="2">
    <location>
        <begin position="657"/>
        <end position="679"/>
    </location>
</feature>
<feature type="coiled-coil region" evidence="1">
    <location>
        <begin position="387"/>
        <end position="421"/>
    </location>
</feature>
<evidence type="ECO:0000256" key="1">
    <source>
        <dbReference type="SAM" id="Coils"/>
    </source>
</evidence>
<comment type="caution">
    <text evidence="3">The sequence shown here is derived from an EMBL/GenBank/DDBJ whole genome shotgun (WGS) entry which is preliminary data.</text>
</comment>
<dbReference type="AlphaFoldDB" id="A0A8J8P0Q7"/>
<dbReference type="EMBL" id="RRYP01003183">
    <property type="protein sequence ID" value="TNV84059.1"/>
    <property type="molecule type" value="Genomic_DNA"/>
</dbReference>
<dbReference type="Proteomes" id="UP000785679">
    <property type="component" value="Unassembled WGS sequence"/>
</dbReference>
<evidence type="ECO:0000313" key="4">
    <source>
        <dbReference type="Proteomes" id="UP000785679"/>
    </source>
</evidence>
<accession>A0A8J8P0Q7</accession>
<reference evidence="3" key="1">
    <citation type="submission" date="2019-06" db="EMBL/GenBank/DDBJ databases">
        <authorList>
            <person name="Zheng W."/>
        </authorList>
    </citation>
    <scope>NUCLEOTIDE SEQUENCE</scope>
    <source>
        <strain evidence="3">QDHG01</strain>
    </source>
</reference>
<keyword evidence="1" id="KW-0175">Coiled coil</keyword>
<sequence>MDNEIEKILEKPAENQIRMHIEIPKAEEMIESTDVPTDHEIFDAHIKDEEALVQSPVQVVTVEKQLSQDIQNDQDMKVDDAEMEFGEEDGANENEQLRISRMLSQEIREAEMKAFEDTKFKSQTSESSEEPIQLIKDEFKDQPLSPPLQQDTKRKRGRPRKQAIVREESEQSEDQLASQIHETQRESHDLKGFTETVQDRTLCRPCFEKLRTDFYESYKGDHLFVIEKDEMREIVRKRQLKIFENKLKKEMEEYKMQQQLMKYEIEEPVLKIRETEIAEALCFSASQDRSEDFEILKMKSKEALEVALQHNSTLMRQIRQLVREHNEDRKWTRVYKRDLQDNLKSGERFLQAYYSPGLAFLSFMNKDRKIVVEQEKSSFKKPEDSEIKDVSLTIAEKQQEIEKIRNELTCNHNEMQTIEQNLSGSASGAPYISQIKCLGLPEEKKDIQFGQQIIPDTSQKQVQSKSMDEELYKCKECARMVKRTLYIFKFSLCRACQKRFQKFSIPLETGTLKNLPIQPSTLVTDKEKENLDKLFEKVEANMKQLDRISRASGQNMIDELREQAMKTNESLSKIPSIQVIPQPQLISRLAERKIQPVYSSIQVLPTLGSGLVQIGRPPKMSQIQQAISKAQQNETKPYIGFQSVKDSLKKFQSLYNQSSSSDQGDSASTQSTTPTQMPTFQPPPMPQYQIYQPGLIMQNGMMPMMGPNPFLFNPNSPHMMRQHYTFQQPMIPMMAPQMSLVSAMSHPQGSIEAPSPRYIQPRQLHMQTKLDFGLLKK</sequence>
<evidence type="ECO:0000256" key="2">
    <source>
        <dbReference type="SAM" id="MobiDB-lite"/>
    </source>
</evidence>
<feature type="compositionally biased region" description="Basic residues" evidence="2">
    <location>
        <begin position="153"/>
        <end position="163"/>
    </location>
</feature>
<gene>
    <name evidence="3" type="ORF">FGO68_gene13615</name>
</gene>
<evidence type="ECO:0000313" key="3">
    <source>
        <dbReference type="EMBL" id="TNV84059.1"/>
    </source>
</evidence>